<dbReference type="InterPro" id="IPR019734">
    <property type="entry name" value="TPR_rpt"/>
</dbReference>
<organism evidence="4 5">
    <name type="scientific">Legionella septentrionalis</name>
    <dbReference type="NCBI Taxonomy" id="2498109"/>
    <lineage>
        <taxon>Bacteria</taxon>
        <taxon>Pseudomonadati</taxon>
        <taxon>Pseudomonadota</taxon>
        <taxon>Gammaproteobacteria</taxon>
        <taxon>Legionellales</taxon>
        <taxon>Legionellaceae</taxon>
        <taxon>Legionella</taxon>
    </lineage>
</organism>
<dbReference type="SUPFAM" id="SSF48452">
    <property type="entry name" value="TPR-like"/>
    <property type="match status" value="1"/>
</dbReference>
<gene>
    <name evidence="4" type="primary">pilW</name>
    <name evidence="4" type="ORF">EKM59_05665</name>
</gene>
<dbReference type="NCBIfam" id="TIGR02521">
    <property type="entry name" value="type_IV_pilW"/>
    <property type="match status" value="1"/>
</dbReference>
<evidence type="ECO:0000256" key="2">
    <source>
        <dbReference type="ARBA" id="ARBA00022803"/>
    </source>
</evidence>
<reference evidence="4 5" key="1">
    <citation type="submission" date="2018-12" db="EMBL/GenBank/DDBJ databases">
        <title>Legionella sp,whole genome shotgun sequence.</title>
        <authorList>
            <person name="Wu H."/>
        </authorList>
    </citation>
    <scope>NUCLEOTIDE SEQUENCE [LARGE SCALE GENOMIC DNA]</scope>
    <source>
        <strain evidence="5">km714</strain>
    </source>
</reference>
<keyword evidence="2 3" id="KW-0802">TPR repeat</keyword>
<feature type="repeat" description="TPR" evidence="3">
    <location>
        <begin position="76"/>
        <end position="109"/>
    </location>
</feature>
<dbReference type="EMBL" id="RZGR01000013">
    <property type="protein sequence ID" value="RUQ88356.1"/>
    <property type="molecule type" value="Genomic_DNA"/>
</dbReference>
<dbReference type="InterPro" id="IPR011990">
    <property type="entry name" value="TPR-like_helical_dom_sf"/>
</dbReference>
<evidence type="ECO:0000313" key="5">
    <source>
        <dbReference type="Proteomes" id="UP000288012"/>
    </source>
</evidence>
<proteinExistence type="predicted"/>
<dbReference type="PANTHER" id="PTHR44227:SF3">
    <property type="entry name" value="PROTEIN O-MANNOSYL-TRANSFERASE TMTC4"/>
    <property type="match status" value="1"/>
</dbReference>
<evidence type="ECO:0000313" key="4">
    <source>
        <dbReference type="EMBL" id="RUQ88356.1"/>
    </source>
</evidence>
<protein>
    <submittedName>
        <fullName evidence="4">Type IV pilus biogenesis/stability protein PilW</fullName>
    </submittedName>
</protein>
<dbReference type="Gene3D" id="1.25.40.10">
    <property type="entry name" value="Tetratricopeptide repeat domain"/>
    <property type="match status" value="1"/>
</dbReference>
<keyword evidence="1" id="KW-0677">Repeat</keyword>
<dbReference type="PROSITE" id="PS51257">
    <property type="entry name" value="PROKAR_LIPOPROTEIN"/>
    <property type="match status" value="1"/>
</dbReference>
<dbReference type="InterPro" id="IPR013360">
    <property type="entry name" value="Pilus_4_PilW"/>
</dbReference>
<sequence>MLKLHYLLLLVGLLLIQACQQKPESETQAAGSGKEYNRSDAASYNVQLGLAYLKQGDRPRAKRKLLLAIEQAPDSPSVNAAMAYFMEKTGELEEAQSYYQKAMALAPGSGAQLNNYGTFLCRQGQYQQAEKYFLQAVKDVKYENTAGAYENAGLCAMVIPAHAKAIEYFGKALEQDPSRKQSLYELVRLESQQNHNDQALAYLEKYPMLSLRDRVLLTLAADVAHKTGKIELEASYRARLHQLNNFSDNTGVKHDNDSDNG</sequence>
<evidence type="ECO:0000256" key="1">
    <source>
        <dbReference type="ARBA" id="ARBA00022737"/>
    </source>
</evidence>
<dbReference type="RefSeq" id="WP_126954544.1">
    <property type="nucleotide sequence ID" value="NZ_RZGR01000013.1"/>
</dbReference>
<evidence type="ECO:0000256" key="3">
    <source>
        <dbReference type="PROSITE-ProRule" id="PRU00339"/>
    </source>
</evidence>
<dbReference type="AlphaFoldDB" id="A0A3S0VAL8"/>
<dbReference type="PANTHER" id="PTHR44227">
    <property type="match status" value="1"/>
</dbReference>
<dbReference type="InterPro" id="IPR052346">
    <property type="entry name" value="O-mannosyl-transferase_TMTC"/>
</dbReference>
<feature type="repeat" description="TPR" evidence="3">
    <location>
        <begin position="146"/>
        <end position="179"/>
    </location>
</feature>
<dbReference type="Pfam" id="PF13432">
    <property type="entry name" value="TPR_16"/>
    <property type="match status" value="2"/>
</dbReference>
<accession>A0A3S0VAL8</accession>
<dbReference type="PROSITE" id="PS50005">
    <property type="entry name" value="TPR"/>
    <property type="match status" value="2"/>
</dbReference>
<dbReference type="SMART" id="SM00028">
    <property type="entry name" value="TPR"/>
    <property type="match status" value="4"/>
</dbReference>
<keyword evidence="5" id="KW-1185">Reference proteome</keyword>
<name>A0A3S0VAL8_9GAMM</name>
<comment type="caution">
    <text evidence="4">The sequence shown here is derived from an EMBL/GenBank/DDBJ whole genome shotgun (WGS) entry which is preliminary data.</text>
</comment>
<dbReference type="Proteomes" id="UP000288012">
    <property type="component" value="Unassembled WGS sequence"/>
</dbReference>